<dbReference type="InterPro" id="IPR000315">
    <property type="entry name" value="Znf_B-box"/>
</dbReference>
<evidence type="ECO:0000313" key="8">
    <source>
        <dbReference type="Ensembl" id="ENSNGAP00000026267.1"/>
    </source>
</evidence>
<keyword evidence="3" id="KW-0862">Zinc</keyword>
<evidence type="ECO:0000256" key="1">
    <source>
        <dbReference type="ARBA" id="ARBA00022723"/>
    </source>
</evidence>
<dbReference type="InterPro" id="IPR001841">
    <property type="entry name" value="Znf_RING"/>
</dbReference>
<keyword evidence="1" id="KW-0479">Metal-binding</keyword>
<proteinExistence type="predicted"/>
<evidence type="ECO:0000313" key="9">
    <source>
        <dbReference type="Proteomes" id="UP000694381"/>
    </source>
</evidence>
<feature type="domain" description="RING-type" evidence="6">
    <location>
        <begin position="11"/>
        <end position="61"/>
    </location>
</feature>
<dbReference type="Gene3D" id="3.30.160.60">
    <property type="entry name" value="Classic Zinc Finger"/>
    <property type="match status" value="1"/>
</dbReference>
<keyword evidence="5" id="KW-0175">Coiled coil</keyword>
<feature type="domain" description="B box-type" evidence="7">
    <location>
        <begin position="89"/>
        <end position="133"/>
    </location>
</feature>
<dbReference type="CDD" id="cd16595">
    <property type="entry name" value="RING-HC_TRIM17_C-IV"/>
    <property type="match status" value="1"/>
</dbReference>
<dbReference type="SUPFAM" id="SSF57850">
    <property type="entry name" value="RING/U-box"/>
    <property type="match status" value="1"/>
</dbReference>
<reference evidence="8" key="2">
    <citation type="submission" date="2025-09" db="UniProtKB">
        <authorList>
            <consortium name="Ensembl"/>
        </authorList>
    </citation>
    <scope>IDENTIFICATION</scope>
</reference>
<organism evidence="8 9">
    <name type="scientific">Nannospalax galili</name>
    <name type="common">Northern Israeli blind subterranean mole rat</name>
    <name type="synonym">Spalax galili</name>
    <dbReference type="NCBI Taxonomy" id="1026970"/>
    <lineage>
        <taxon>Eukaryota</taxon>
        <taxon>Metazoa</taxon>
        <taxon>Chordata</taxon>
        <taxon>Craniata</taxon>
        <taxon>Vertebrata</taxon>
        <taxon>Euteleostomi</taxon>
        <taxon>Mammalia</taxon>
        <taxon>Eutheria</taxon>
        <taxon>Euarchontoglires</taxon>
        <taxon>Glires</taxon>
        <taxon>Rodentia</taxon>
        <taxon>Myomorpha</taxon>
        <taxon>Muroidea</taxon>
        <taxon>Spalacidae</taxon>
        <taxon>Spalacinae</taxon>
        <taxon>Nannospalax</taxon>
    </lineage>
</organism>
<dbReference type="Pfam" id="PF00643">
    <property type="entry name" value="zf-B_box"/>
    <property type="match status" value="1"/>
</dbReference>
<keyword evidence="9" id="KW-1185">Reference proteome</keyword>
<evidence type="ECO:0000256" key="2">
    <source>
        <dbReference type="ARBA" id="ARBA00022771"/>
    </source>
</evidence>
<dbReference type="Gene3D" id="3.30.40.10">
    <property type="entry name" value="Zinc/RING finger domain, C3HC4 (zinc finger)"/>
    <property type="match status" value="1"/>
</dbReference>
<feature type="coiled-coil region" evidence="5">
    <location>
        <begin position="173"/>
        <end position="224"/>
    </location>
</feature>
<evidence type="ECO:0000256" key="4">
    <source>
        <dbReference type="PROSITE-ProRule" id="PRU00024"/>
    </source>
</evidence>
<reference evidence="8" key="1">
    <citation type="submission" date="2025-08" db="UniProtKB">
        <authorList>
            <consortium name="Ensembl"/>
        </authorList>
    </citation>
    <scope>IDENTIFICATION</scope>
</reference>
<dbReference type="GeneTree" id="ENSGT00940000162155"/>
<protein>
    <submittedName>
        <fullName evidence="8">Tripartite motif-containing 17</fullName>
    </submittedName>
</protein>
<sequence length="260" mass="30409">MDARLQEEATCSICLNYFTDPVMTARGHNFRHECIQVSWEKGESKKRKKKQRGSFPCPECRELSPQRNLRPNRLLTKVAEMAHQHPGLQKQDLCQVHQEPLKLFCKADHSPICVVCREAQEHRLPEGAREYKLKLEVDIGYLQEEMVKTERLQATEKQILTEWQVGERREQVVLFLMEEERRLLQVLKEEEEETAGKLQDKASLDHQSRSLDRLLLQLEEQSQQEPLQMLVRGDMSSCSLEEGEAPSPWLSRQCAEFLDR</sequence>
<dbReference type="PROSITE" id="PS50089">
    <property type="entry name" value="ZF_RING_2"/>
    <property type="match status" value="1"/>
</dbReference>
<evidence type="ECO:0000259" key="7">
    <source>
        <dbReference type="PROSITE" id="PS50119"/>
    </source>
</evidence>
<dbReference type="SMART" id="SM00336">
    <property type="entry name" value="BBOX"/>
    <property type="match status" value="1"/>
</dbReference>
<dbReference type="Pfam" id="PF15227">
    <property type="entry name" value="zf-C3HC4_4"/>
    <property type="match status" value="1"/>
</dbReference>
<dbReference type="PROSITE" id="PS50119">
    <property type="entry name" value="ZF_BBOX"/>
    <property type="match status" value="1"/>
</dbReference>
<dbReference type="InterPro" id="IPR013083">
    <property type="entry name" value="Znf_RING/FYVE/PHD"/>
</dbReference>
<keyword evidence="2 4" id="KW-0863">Zinc-finger</keyword>
<dbReference type="GO" id="GO:0008270">
    <property type="term" value="F:zinc ion binding"/>
    <property type="evidence" value="ECO:0007669"/>
    <property type="project" value="UniProtKB-KW"/>
</dbReference>
<dbReference type="InterPro" id="IPR050143">
    <property type="entry name" value="TRIM/RBCC"/>
</dbReference>
<evidence type="ECO:0000259" key="6">
    <source>
        <dbReference type="PROSITE" id="PS50089"/>
    </source>
</evidence>
<evidence type="ECO:0000256" key="5">
    <source>
        <dbReference type="SAM" id="Coils"/>
    </source>
</evidence>
<dbReference type="Proteomes" id="UP000694381">
    <property type="component" value="Unassembled WGS sequence"/>
</dbReference>
<dbReference type="Ensembl" id="ENSNGAT00000031995.1">
    <property type="protein sequence ID" value="ENSNGAP00000026267.1"/>
    <property type="gene ID" value="ENSNGAG00000023965.1"/>
</dbReference>
<dbReference type="PANTHER" id="PTHR24103">
    <property type="entry name" value="E3 UBIQUITIN-PROTEIN LIGASE TRIM"/>
    <property type="match status" value="1"/>
</dbReference>
<evidence type="ECO:0000256" key="3">
    <source>
        <dbReference type="ARBA" id="ARBA00022833"/>
    </source>
</evidence>
<dbReference type="AlphaFoldDB" id="A0A8C6S661"/>
<dbReference type="SUPFAM" id="SSF57845">
    <property type="entry name" value="B-box zinc-binding domain"/>
    <property type="match status" value="1"/>
</dbReference>
<name>A0A8C6S661_NANGA</name>
<accession>A0A8C6S661</accession>